<dbReference type="Proteomes" id="UP000777438">
    <property type="component" value="Unassembled WGS sequence"/>
</dbReference>
<reference evidence="3 4" key="1">
    <citation type="journal article" date="2021" name="Nat. Commun.">
        <title>Genetic determinants of endophytism in the Arabidopsis root mycobiome.</title>
        <authorList>
            <person name="Mesny F."/>
            <person name="Miyauchi S."/>
            <person name="Thiergart T."/>
            <person name="Pickel B."/>
            <person name="Atanasova L."/>
            <person name="Karlsson M."/>
            <person name="Huettel B."/>
            <person name="Barry K.W."/>
            <person name="Haridas S."/>
            <person name="Chen C."/>
            <person name="Bauer D."/>
            <person name="Andreopoulos W."/>
            <person name="Pangilinan J."/>
            <person name="LaButti K."/>
            <person name="Riley R."/>
            <person name="Lipzen A."/>
            <person name="Clum A."/>
            <person name="Drula E."/>
            <person name="Henrissat B."/>
            <person name="Kohler A."/>
            <person name="Grigoriev I.V."/>
            <person name="Martin F.M."/>
            <person name="Hacquard S."/>
        </authorList>
    </citation>
    <scope>NUCLEOTIDE SEQUENCE [LARGE SCALE GENOMIC DNA]</scope>
    <source>
        <strain evidence="3 4">MPI-CAGE-CH-0241</strain>
    </source>
</reference>
<dbReference type="AlphaFoldDB" id="A0A9P9AX87"/>
<evidence type="ECO:0000256" key="1">
    <source>
        <dbReference type="SAM" id="MobiDB-lite"/>
    </source>
</evidence>
<keyword evidence="2" id="KW-1133">Transmembrane helix</keyword>
<gene>
    <name evidence="3" type="ORF">B0T10DRAFT_555077</name>
</gene>
<evidence type="ECO:0000313" key="3">
    <source>
        <dbReference type="EMBL" id="KAH6900545.1"/>
    </source>
</evidence>
<sequence>MAQSSQDSSLNLLGSLMTEYSFVVNCISLVCLGLGLMFLVPITILIILDLFLWIWRMFRTPTDSCDSKIPDPLTADPEPTARATGLDSSTLRL</sequence>
<feature type="region of interest" description="Disordered" evidence="1">
    <location>
        <begin position="62"/>
        <end position="93"/>
    </location>
</feature>
<dbReference type="EMBL" id="JAGPYM010000001">
    <property type="protein sequence ID" value="KAH6900545.1"/>
    <property type="molecule type" value="Genomic_DNA"/>
</dbReference>
<comment type="caution">
    <text evidence="3">The sequence shown here is derived from an EMBL/GenBank/DDBJ whole genome shotgun (WGS) entry which is preliminary data.</text>
</comment>
<name>A0A9P9AX87_9HYPO</name>
<dbReference type="OrthoDB" id="4833021at2759"/>
<accession>A0A9P9AX87</accession>
<keyword evidence="2" id="KW-0812">Transmembrane</keyword>
<evidence type="ECO:0000256" key="2">
    <source>
        <dbReference type="SAM" id="Phobius"/>
    </source>
</evidence>
<evidence type="ECO:0000313" key="4">
    <source>
        <dbReference type="Proteomes" id="UP000777438"/>
    </source>
</evidence>
<protein>
    <submittedName>
        <fullName evidence="3">Uncharacterized protein</fullName>
    </submittedName>
</protein>
<feature type="transmembrane region" description="Helical" evidence="2">
    <location>
        <begin position="20"/>
        <end position="53"/>
    </location>
</feature>
<proteinExistence type="predicted"/>
<keyword evidence="4" id="KW-1185">Reference proteome</keyword>
<keyword evidence="2" id="KW-0472">Membrane</keyword>
<organism evidence="3 4">
    <name type="scientific">Thelonectria olida</name>
    <dbReference type="NCBI Taxonomy" id="1576542"/>
    <lineage>
        <taxon>Eukaryota</taxon>
        <taxon>Fungi</taxon>
        <taxon>Dikarya</taxon>
        <taxon>Ascomycota</taxon>
        <taxon>Pezizomycotina</taxon>
        <taxon>Sordariomycetes</taxon>
        <taxon>Hypocreomycetidae</taxon>
        <taxon>Hypocreales</taxon>
        <taxon>Nectriaceae</taxon>
        <taxon>Thelonectria</taxon>
    </lineage>
</organism>